<dbReference type="GO" id="GO:0016491">
    <property type="term" value="F:oxidoreductase activity"/>
    <property type="evidence" value="ECO:0007669"/>
    <property type="project" value="UniProtKB-KW"/>
</dbReference>
<dbReference type="InterPro" id="IPR033412">
    <property type="entry name" value="PFOR_II"/>
</dbReference>
<sequence>MNKRILMSGNEALAEGAIRAGCRYYFGYPITPQSEIAAYMAKRMREVEGIFLQAESELAAINMVYGAASAGARTMTSSSGPGISLKQEGISYLAGAELPAVVVNVMRGGPGLGNIAPSQSDYFQATRGGGHGDYHLVVLAPSSVQEMADLTYLAFDLADKYRNPMMILADAILGQMMEGVRFRNGVKDIPGKKWAIGGARGRDANIIRSLYLQEGVLEEHNRHLQEKYARMRSQEVRYESFAAKDADLLIIAYGSMARLSMEVVNRLREKGVKAGLLRPISLWPFPYTVIKRLIGAVKFFFVVEMSEGQMLEDVKLAVGSQVPVYFHGRLGGGVPTPVEIMEKIESLLVASRSKTKNG</sequence>
<dbReference type="InterPro" id="IPR009014">
    <property type="entry name" value="Transketo_C/PFOR_II"/>
</dbReference>
<evidence type="ECO:0000313" key="4">
    <source>
        <dbReference type="EMBL" id="HDZ49757.1"/>
    </source>
</evidence>
<organism evidence="4">
    <name type="scientific">Aerophobetes bacterium</name>
    <dbReference type="NCBI Taxonomy" id="2030807"/>
    <lineage>
        <taxon>Bacteria</taxon>
        <taxon>Candidatus Aerophobota</taxon>
    </lineage>
</organism>
<proteinExistence type="predicted"/>
<name>A0A7C1M7C1_UNCAE</name>
<dbReference type="InterPro" id="IPR052368">
    <property type="entry name" value="2-oxoacid_oxidoreductase"/>
</dbReference>
<dbReference type="EMBL" id="DRFT01000062">
    <property type="protein sequence ID" value="HDZ49757.1"/>
    <property type="molecule type" value="Genomic_DNA"/>
</dbReference>
<dbReference type="SUPFAM" id="SSF52518">
    <property type="entry name" value="Thiamin diphosphate-binding fold (THDP-binding)"/>
    <property type="match status" value="1"/>
</dbReference>
<keyword evidence="1" id="KW-0560">Oxidoreductase</keyword>
<dbReference type="Gene3D" id="3.40.50.920">
    <property type="match status" value="1"/>
</dbReference>
<protein>
    <submittedName>
        <fullName evidence="4">3-methyl-2-oxobutanoate dehydrogenase subunit VorB</fullName>
    </submittedName>
</protein>
<dbReference type="AlphaFoldDB" id="A0A7C1M7C1"/>
<reference evidence="4" key="1">
    <citation type="journal article" date="2020" name="mSystems">
        <title>Genome- and Community-Level Interaction Insights into Carbon Utilization and Element Cycling Functions of Hydrothermarchaeota in Hydrothermal Sediment.</title>
        <authorList>
            <person name="Zhou Z."/>
            <person name="Liu Y."/>
            <person name="Xu W."/>
            <person name="Pan J."/>
            <person name="Luo Z.H."/>
            <person name="Li M."/>
        </authorList>
    </citation>
    <scope>NUCLEOTIDE SEQUENCE [LARGE SCALE GENOMIC DNA]</scope>
    <source>
        <strain evidence="4">HyVt-329</strain>
    </source>
</reference>
<evidence type="ECO:0000256" key="1">
    <source>
        <dbReference type="ARBA" id="ARBA00023002"/>
    </source>
</evidence>
<dbReference type="SUPFAM" id="SSF52922">
    <property type="entry name" value="TK C-terminal domain-like"/>
    <property type="match status" value="1"/>
</dbReference>
<dbReference type="PANTHER" id="PTHR43088">
    <property type="entry name" value="SUBUNIT OF PYRUVATE:FLAVODOXIN OXIDOREDUCTASE-RELATED"/>
    <property type="match status" value="1"/>
</dbReference>
<dbReference type="CDD" id="cd07034">
    <property type="entry name" value="TPP_PYR_PFOR_IOR-alpha_like"/>
    <property type="match status" value="1"/>
</dbReference>
<evidence type="ECO:0000259" key="2">
    <source>
        <dbReference type="Pfam" id="PF01855"/>
    </source>
</evidence>
<dbReference type="Gene3D" id="3.40.50.970">
    <property type="match status" value="1"/>
</dbReference>
<dbReference type="PANTHER" id="PTHR43088:SF1">
    <property type="entry name" value="SUBUNIT OF PYRUVATE:FLAVODOXIN OXIDOREDUCTASE"/>
    <property type="match status" value="1"/>
</dbReference>
<dbReference type="InterPro" id="IPR029061">
    <property type="entry name" value="THDP-binding"/>
</dbReference>
<comment type="caution">
    <text evidence="4">The sequence shown here is derived from an EMBL/GenBank/DDBJ whole genome shotgun (WGS) entry which is preliminary data.</text>
</comment>
<gene>
    <name evidence="4" type="primary">vorB</name>
    <name evidence="4" type="ORF">ENH69_00890</name>
</gene>
<feature type="domain" description="Pyruvate flavodoxin/ferredoxin oxidoreductase pyrimidine binding" evidence="2">
    <location>
        <begin position="15"/>
        <end position="186"/>
    </location>
</feature>
<dbReference type="InterPro" id="IPR002880">
    <property type="entry name" value="Pyrv_Fd/Flavodoxin_OxRdtase_N"/>
</dbReference>
<accession>A0A7C1M7C1</accession>
<dbReference type="Pfam" id="PF01855">
    <property type="entry name" value="POR_N"/>
    <property type="match status" value="1"/>
</dbReference>
<feature type="domain" description="Pyruvate:ferredoxin oxidoreductase core" evidence="3">
    <location>
        <begin position="246"/>
        <end position="340"/>
    </location>
</feature>
<dbReference type="Proteomes" id="UP000885667">
    <property type="component" value="Unassembled WGS sequence"/>
</dbReference>
<dbReference type="NCBIfam" id="NF005507">
    <property type="entry name" value="PRK07119.1"/>
    <property type="match status" value="1"/>
</dbReference>
<evidence type="ECO:0000259" key="3">
    <source>
        <dbReference type="Pfam" id="PF17147"/>
    </source>
</evidence>
<dbReference type="Pfam" id="PF17147">
    <property type="entry name" value="PFOR_II"/>
    <property type="match status" value="1"/>
</dbReference>